<dbReference type="GO" id="GO:0008168">
    <property type="term" value="F:methyltransferase activity"/>
    <property type="evidence" value="ECO:0007669"/>
    <property type="project" value="InterPro"/>
</dbReference>
<comment type="caution">
    <text evidence="1">The sequence shown here is derived from an EMBL/GenBank/DDBJ whole genome shotgun (WGS) entry which is preliminary data.</text>
</comment>
<feature type="non-terminal residue" evidence="1">
    <location>
        <position position="96"/>
    </location>
</feature>
<proteinExistence type="predicted"/>
<dbReference type="EMBL" id="JARJCW010000039">
    <property type="protein sequence ID" value="KAJ7206488.1"/>
    <property type="molecule type" value="Genomic_DNA"/>
</dbReference>
<dbReference type="AlphaFoldDB" id="A0AAD6YD10"/>
<organism evidence="1 2">
    <name type="scientific">Mycena pura</name>
    <dbReference type="NCBI Taxonomy" id="153505"/>
    <lineage>
        <taxon>Eukaryota</taxon>
        <taxon>Fungi</taxon>
        <taxon>Dikarya</taxon>
        <taxon>Basidiomycota</taxon>
        <taxon>Agaricomycotina</taxon>
        <taxon>Agaricomycetes</taxon>
        <taxon>Agaricomycetidae</taxon>
        <taxon>Agaricales</taxon>
        <taxon>Marasmiineae</taxon>
        <taxon>Mycenaceae</taxon>
        <taxon>Mycena</taxon>
    </lineage>
</organism>
<dbReference type="InterPro" id="IPR007364">
    <property type="entry name" value="SFM1-like"/>
</dbReference>
<gene>
    <name evidence="1" type="ORF">GGX14DRAFT_367022</name>
</gene>
<name>A0AAD6YD10_9AGAR</name>
<reference evidence="1" key="1">
    <citation type="submission" date="2023-03" db="EMBL/GenBank/DDBJ databases">
        <title>Massive genome expansion in bonnet fungi (Mycena s.s.) driven by repeated elements and novel gene families across ecological guilds.</title>
        <authorList>
            <consortium name="Lawrence Berkeley National Laboratory"/>
            <person name="Harder C.B."/>
            <person name="Miyauchi S."/>
            <person name="Viragh M."/>
            <person name="Kuo A."/>
            <person name="Thoen E."/>
            <person name="Andreopoulos B."/>
            <person name="Lu D."/>
            <person name="Skrede I."/>
            <person name="Drula E."/>
            <person name="Henrissat B."/>
            <person name="Morin E."/>
            <person name="Kohler A."/>
            <person name="Barry K."/>
            <person name="LaButti K."/>
            <person name="Morin E."/>
            <person name="Salamov A."/>
            <person name="Lipzen A."/>
            <person name="Mereny Z."/>
            <person name="Hegedus B."/>
            <person name="Baldrian P."/>
            <person name="Stursova M."/>
            <person name="Weitz H."/>
            <person name="Taylor A."/>
            <person name="Grigoriev I.V."/>
            <person name="Nagy L.G."/>
            <person name="Martin F."/>
            <person name="Kauserud H."/>
        </authorList>
    </citation>
    <scope>NUCLEOTIDE SEQUENCE</scope>
    <source>
        <strain evidence="1">9144</strain>
    </source>
</reference>
<evidence type="ECO:0000313" key="2">
    <source>
        <dbReference type="Proteomes" id="UP001219525"/>
    </source>
</evidence>
<accession>A0AAD6YD10</accession>
<dbReference type="Proteomes" id="UP001219525">
    <property type="component" value="Unassembled WGS sequence"/>
</dbReference>
<keyword evidence="2" id="KW-1185">Reference proteome</keyword>
<dbReference type="Pfam" id="PF04252">
    <property type="entry name" value="SFM1-like"/>
    <property type="match status" value="1"/>
</dbReference>
<evidence type="ECO:0000313" key="1">
    <source>
        <dbReference type="EMBL" id="KAJ7206488.1"/>
    </source>
</evidence>
<sequence length="96" mass="11114">GSLIGDDPPRDRSSELRSIGFPTRHLKSPLCRTLHARIDCRRLCIDSDRFSGSYFPTIVFSVKMPFRACAFRGWKPKLPPEMRKLPHEDFMKSFDS</sequence>
<protein>
    <submittedName>
        <fullName evidence="1">Uncharacterized protein</fullName>
    </submittedName>
</protein>